<name>A0A919J3W9_9ACTN</name>
<dbReference type="EMBL" id="BOMM01000047">
    <property type="protein sequence ID" value="GIE13199.1"/>
    <property type="molecule type" value="Genomic_DNA"/>
</dbReference>
<evidence type="ECO:0000313" key="1">
    <source>
        <dbReference type="EMBL" id="GIE13199.1"/>
    </source>
</evidence>
<evidence type="ECO:0000313" key="2">
    <source>
        <dbReference type="Proteomes" id="UP000598174"/>
    </source>
</evidence>
<proteinExistence type="predicted"/>
<accession>A0A919J3W9</accession>
<keyword evidence="2" id="KW-1185">Reference proteome</keyword>
<reference evidence="1" key="1">
    <citation type="submission" date="2021-01" db="EMBL/GenBank/DDBJ databases">
        <title>Whole genome shotgun sequence of Actinoplanes ferrugineus NBRC 15555.</title>
        <authorList>
            <person name="Komaki H."/>
            <person name="Tamura T."/>
        </authorList>
    </citation>
    <scope>NUCLEOTIDE SEQUENCE</scope>
    <source>
        <strain evidence="1">NBRC 15555</strain>
    </source>
</reference>
<organism evidence="1 2">
    <name type="scientific">Paractinoplanes ferrugineus</name>
    <dbReference type="NCBI Taxonomy" id="113564"/>
    <lineage>
        <taxon>Bacteria</taxon>
        <taxon>Bacillati</taxon>
        <taxon>Actinomycetota</taxon>
        <taxon>Actinomycetes</taxon>
        <taxon>Micromonosporales</taxon>
        <taxon>Micromonosporaceae</taxon>
        <taxon>Paractinoplanes</taxon>
    </lineage>
</organism>
<gene>
    <name evidence="1" type="ORF">Afe05nite_50390</name>
</gene>
<dbReference type="AlphaFoldDB" id="A0A919J3W9"/>
<dbReference type="RefSeq" id="WP_203819646.1">
    <property type="nucleotide sequence ID" value="NZ_BAAABP010000052.1"/>
</dbReference>
<dbReference type="Proteomes" id="UP000598174">
    <property type="component" value="Unassembled WGS sequence"/>
</dbReference>
<sequence>MIAAAAVLACALAAAGVLWLTGRGSSSAPLRAGPLEGTNFEELRARTEPSQSGLLWGSLVLHNPTKNDIVLHEVTLAGNPQSLEPTTAPYLWGPDRVALLGTGAVSGYALPLPAAWKIPPRHEVTNYRIAPQTEEESVEVVFEFPVPTHTSELHGITVRYRMNGLAYRKTFDVNLTICAPEDPSPCRKL</sequence>
<comment type="caution">
    <text evidence="1">The sequence shown here is derived from an EMBL/GenBank/DDBJ whole genome shotgun (WGS) entry which is preliminary data.</text>
</comment>
<protein>
    <submittedName>
        <fullName evidence="1">Uncharacterized protein</fullName>
    </submittedName>
</protein>